<accession>A0A8J6MFM2</accession>
<proteinExistence type="predicted"/>
<feature type="compositionally biased region" description="Pro residues" evidence="1">
    <location>
        <begin position="55"/>
        <end position="67"/>
    </location>
</feature>
<feature type="region of interest" description="Disordered" evidence="1">
    <location>
        <begin position="1"/>
        <end position="88"/>
    </location>
</feature>
<evidence type="ECO:0000256" key="1">
    <source>
        <dbReference type="SAM" id="MobiDB-lite"/>
    </source>
</evidence>
<evidence type="ECO:0000313" key="3">
    <source>
        <dbReference type="Proteomes" id="UP000661435"/>
    </source>
</evidence>
<name>A0A8J6MFM2_9FIRM</name>
<dbReference type="RefSeq" id="WP_186909005.1">
    <property type="nucleotide sequence ID" value="NZ_JACOPP010000048.1"/>
</dbReference>
<dbReference type="InterPro" id="IPR046680">
    <property type="entry name" value="DUF6550"/>
</dbReference>
<dbReference type="Pfam" id="PF20187">
    <property type="entry name" value="DUF6550"/>
    <property type="match status" value="1"/>
</dbReference>
<keyword evidence="3" id="KW-1185">Reference proteome</keyword>
<dbReference type="AlphaFoldDB" id="A0A8J6MFM2"/>
<protein>
    <submittedName>
        <fullName evidence="2">Uncharacterized protein</fullName>
    </submittedName>
</protein>
<dbReference type="Proteomes" id="UP000661435">
    <property type="component" value="Unassembled WGS sequence"/>
</dbReference>
<evidence type="ECO:0000313" key="2">
    <source>
        <dbReference type="EMBL" id="MBC5735243.1"/>
    </source>
</evidence>
<comment type="caution">
    <text evidence="2">The sequence shown here is derived from an EMBL/GenBank/DDBJ whole genome shotgun (WGS) entry which is preliminary data.</text>
</comment>
<gene>
    <name evidence="2" type="ORF">H8S57_16215</name>
</gene>
<organism evidence="2 3">
    <name type="scientific">Lawsonibacter hominis</name>
    <dbReference type="NCBI Taxonomy" id="2763053"/>
    <lineage>
        <taxon>Bacteria</taxon>
        <taxon>Bacillati</taxon>
        <taxon>Bacillota</taxon>
        <taxon>Clostridia</taxon>
        <taxon>Eubacteriales</taxon>
        <taxon>Oscillospiraceae</taxon>
        <taxon>Lawsonibacter</taxon>
    </lineage>
</organism>
<sequence length="124" mass="13296">MSAPEPPVAELKTKVEAAPQTEKGKAEISQPELPQEVIQEPEPVLTEPATAPEPVLEPMPEPIPAPEITPASETTPEPTPTVIDSQPGDMVYVPGFGWLESQGPNHVDYAEDMYENGNKIGIMG</sequence>
<reference evidence="2" key="1">
    <citation type="submission" date="2020-08" db="EMBL/GenBank/DDBJ databases">
        <title>Genome public.</title>
        <authorList>
            <person name="Liu C."/>
            <person name="Sun Q."/>
        </authorList>
    </citation>
    <scope>NUCLEOTIDE SEQUENCE</scope>
    <source>
        <strain evidence="2">NSJ-51</strain>
    </source>
</reference>
<dbReference type="EMBL" id="JACOPP010000048">
    <property type="protein sequence ID" value="MBC5735243.1"/>
    <property type="molecule type" value="Genomic_DNA"/>
</dbReference>